<dbReference type="EMBL" id="JAGEMK010000001">
    <property type="protein sequence ID" value="MBO1750453.1"/>
    <property type="molecule type" value="Genomic_DNA"/>
</dbReference>
<evidence type="ECO:0000313" key="2">
    <source>
        <dbReference type="EMBL" id="MBO1750453.1"/>
    </source>
</evidence>
<gene>
    <name evidence="2" type="ORF">J4G33_01390</name>
</gene>
<accession>A0A939LNE3</accession>
<sequence length="206" mass="22358">MRRRLRARDEGMTLIELLVSMGIFTVVLAVFFGGLITMTRSTSRAQDITAAGDSVRRAFQTMDRQIRYASAVNLPGVGASGAHYVEFRTEAQPNGLAPLCTQWRVDPTNRVLQQRTWRETPSATRSSWSTVATEIRNDLTTHPPFTLYPVGGGRSRQQLAVSLDAGLGEGGDDAQPGADISTVFVARNSGAASTETSVCTNLLERP</sequence>
<name>A0A939LNE3_9CELL</name>
<proteinExistence type="predicted"/>
<organism evidence="2 3">
    <name type="scientific">Actinotalea soli</name>
    <dbReference type="NCBI Taxonomy" id="2819234"/>
    <lineage>
        <taxon>Bacteria</taxon>
        <taxon>Bacillati</taxon>
        <taxon>Actinomycetota</taxon>
        <taxon>Actinomycetes</taxon>
        <taxon>Micrococcales</taxon>
        <taxon>Cellulomonadaceae</taxon>
        <taxon>Actinotalea</taxon>
    </lineage>
</organism>
<keyword evidence="1" id="KW-0472">Membrane</keyword>
<keyword evidence="1" id="KW-1133">Transmembrane helix</keyword>
<dbReference type="PROSITE" id="PS00409">
    <property type="entry name" value="PROKAR_NTER_METHYL"/>
    <property type="match status" value="1"/>
</dbReference>
<reference evidence="2" key="1">
    <citation type="submission" date="2021-03" db="EMBL/GenBank/DDBJ databases">
        <title>Actinotalea soli sp. nov., isolated from soil.</title>
        <authorList>
            <person name="Ping W."/>
            <person name="Zhang J."/>
        </authorList>
    </citation>
    <scope>NUCLEOTIDE SEQUENCE</scope>
    <source>
        <strain evidence="2">BY-33</strain>
    </source>
</reference>
<dbReference type="Pfam" id="PF07963">
    <property type="entry name" value="N_methyl"/>
    <property type="match status" value="1"/>
</dbReference>
<evidence type="ECO:0000256" key="1">
    <source>
        <dbReference type="SAM" id="Phobius"/>
    </source>
</evidence>
<dbReference type="AlphaFoldDB" id="A0A939LNE3"/>
<protein>
    <submittedName>
        <fullName evidence="2">Prepilin-type N-terminal cleavage/methylation domain-containing protein</fullName>
    </submittedName>
</protein>
<dbReference type="RefSeq" id="WP_208054104.1">
    <property type="nucleotide sequence ID" value="NZ_JAGEMK010000001.1"/>
</dbReference>
<keyword evidence="1" id="KW-0812">Transmembrane</keyword>
<evidence type="ECO:0000313" key="3">
    <source>
        <dbReference type="Proteomes" id="UP000664209"/>
    </source>
</evidence>
<keyword evidence="3" id="KW-1185">Reference proteome</keyword>
<dbReference type="NCBIfam" id="TIGR02532">
    <property type="entry name" value="IV_pilin_GFxxxE"/>
    <property type="match status" value="1"/>
</dbReference>
<feature type="transmembrane region" description="Helical" evidence="1">
    <location>
        <begin position="12"/>
        <end position="36"/>
    </location>
</feature>
<comment type="caution">
    <text evidence="2">The sequence shown here is derived from an EMBL/GenBank/DDBJ whole genome shotgun (WGS) entry which is preliminary data.</text>
</comment>
<dbReference type="Proteomes" id="UP000664209">
    <property type="component" value="Unassembled WGS sequence"/>
</dbReference>
<dbReference type="InterPro" id="IPR012902">
    <property type="entry name" value="N_methyl_site"/>
</dbReference>